<organism evidence="2 3">
    <name type="scientific">Paeniglutamicibacter sulfureus</name>
    <dbReference type="NCBI Taxonomy" id="43666"/>
    <lineage>
        <taxon>Bacteria</taxon>
        <taxon>Bacillati</taxon>
        <taxon>Actinomycetota</taxon>
        <taxon>Actinomycetes</taxon>
        <taxon>Micrococcales</taxon>
        <taxon>Micrococcaceae</taxon>
        <taxon>Paeniglutamicibacter</taxon>
    </lineage>
</organism>
<proteinExistence type="predicted"/>
<dbReference type="RefSeq" id="WP_310291435.1">
    <property type="nucleotide sequence ID" value="NZ_BAAAWO010000001.1"/>
</dbReference>
<evidence type="ECO:0000256" key="1">
    <source>
        <dbReference type="SAM" id="MobiDB-lite"/>
    </source>
</evidence>
<reference evidence="2 3" key="1">
    <citation type="submission" date="2023-07" db="EMBL/GenBank/DDBJ databases">
        <title>Sequencing the genomes of 1000 actinobacteria strains.</title>
        <authorList>
            <person name="Klenk H.-P."/>
        </authorList>
    </citation>
    <scope>NUCLEOTIDE SEQUENCE [LARGE SCALE GENOMIC DNA]</scope>
    <source>
        <strain evidence="2 3">DSM 20167</strain>
    </source>
</reference>
<comment type="caution">
    <text evidence="2">The sequence shown here is derived from an EMBL/GenBank/DDBJ whole genome shotgun (WGS) entry which is preliminary data.</text>
</comment>
<gene>
    <name evidence="2" type="ORF">J2S64_002846</name>
</gene>
<dbReference type="Proteomes" id="UP001183817">
    <property type="component" value="Unassembled WGS sequence"/>
</dbReference>
<dbReference type="EMBL" id="JAVDYI010000001">
    <property type="protein sequence ID" value="MDR7359155.1"/>
    <property type="molecule type" value="Genomic_DNA"/>
</dbReference>
<evidence type="ECO:0000313" key="2">
    <source>
        <dbReference type="EMBL" id="MDR7359155.1"/>
    </source>
</evidence>
<evidence type="ECO:0000313" key="3">
    <source>
        <dbReference type="Proteomes" id="UP001183817"/>
    </source>
</evidence>
<dbReference type="PROSITE" id="PS51257">
    <property type="entry name" value="PROKAR_LIPOPROTEIN"/>
    <property type="match status" value="1"/>
</dbReference>
<keyword evidence="3" id="KW-1185">Reference proteome</keyword>
<name>A0ABU2BKI4_9MICC</name>
<accession>A0ABU2BKI4</accession>
<protein>
    <submittedName>
        <fullName evidence="2">Uncharacterized protein</fullName>
    </submittedName>
</protein>
<feature type="region of interest" description="Disordered" evidence="1">
    <location>
        <begin position="41"/>
        <end position="83"/>
    </location>
</feature>
<sequence length="271" mass="29302">MSKCADATVSGKPKAMTGALCIASLLGLFLLSGCADPGQWAPNDSSTVDSTPFGPPQEPSDRPMTVEGGSAMATPSPKPAEEVDTTGWKTFATQGLSFRYPPDWNIEEDDCSNCNATAKPLADPFTKWDIENSEGNEIAEFRAHSATDTDGDTSTYKRTVLESTPVEGSFLAPAEVVFEHFVLDTPGKTREQKVLLMLNDAAATKARDKNPALSFFLPKQGFVAQLTSSDDLAEELGFHDDHVSLADAGKIMQSRDYRLLRAVMLSMRVEK</sequence>